<reference evidence="2" key="2">
    <citation type="submission" date="2025-08" db="UniProtKB">
        <authorList>
            <consortium name="Ensembl"/>
        </authorList>
    </citation>
    <scope>IDENTIFICATION</scope>
</reference>
<dbReference type="GeneTree" id="ENSGT00390000008920"/>
<dbReference type="Ensembl" id="ENSPLOT00000004042.1">
    <property type="protein sequence ID" value="ENSPLOP00000003673.1"/>
    <property type="gene ID" value="ENSPLOG00000002655.1"/>
</dbReference>
<reference evidence="2" key="1">
    <citation type="journal article" date="2019" name="bioRxiv">
        <title>Long live the king: chromosome-level assembly of the lion (Panthera leo) using linked-read, Hi-C, and long read data.</title>
        <authorList>
            <person name="Armstrong E.E."/>
            <person name="Taylor R.W."/>
            <person name="Miller D.E."/>
            <person name="Kaelin C."/>
            <person name="Barsh G."/>
            <person name="Hadly E.A."/>
            <person name="Petrov D."/>
        </authorList>
    </citation>
    <scope>NUCLEOTIDE SEQUENCE [LARGE SCALE GENOMIC DNA]</scope>
</reference>
<keyword evidence="1" id="KW-0007">Acetylation</keyword>
<reference evidence="2" key="3">
    <citation type="submission" date="2025-09" db="UniProtKB">
        <authorList>
            <consortium name="Ensembl"/>
        </authorList>
    </citation>
    <scope>IDENTIFICATION</scope>
</reference>
<accession>A0A8C8WHK3</accession>
<proteinExistence type="predicted"/>
<dbReference type="Gene3D" id="3.40.20.10">
    <property type="entry name" value="Severin"/>
    <property type="match status" value="1"/>
</dbReference>
<dbReference type="GO" id="GO:0008083">
    <property type="term" value="F:growth factor activity"/>
    <property type="evidence" value="ECO:0007669"/>
    <property type="project" value="UniProtKB-KW"/>
</dbReference>
<keyword evidence="3" id="KW-1185">Reference proteome</keyword>
<dbReference type="AlphaFoldDB" id="A0A8C8WHK3"/>
<dbReference type="PANTHER" id="PTHR11249">
    <property type="entry name" value="GLIAL FACTOR NATURATION FACTOR"/>
    <property type="match status" value="1"/>
</dbReference>
<dbReference type="SUPFAM" id="SSF55753">
    <property type="entry name" value="Actin depolymerizing proteins"/>
    <property type="match status" value="1"/>
</dbReference>
<dbReference type="GO" id="GO:0034316">
    <property type="term" value="P:negative regulation of Arp2/3 complex-mediated actin nucleation"/>
    <property type="evidence" value="ECO:0007669"/>
    <property type="project" value="TreeGrafter"/>
</dbReference>
<dbReference type="GO" id="GO:0071846">
    <property type="term" value="P:actin filament debranching"/>
    <property type="evidence" value="ECO:0007669"/>
    <property type="project" value="InterPro"/>
</dbReference>
<name>A0A8C8WHK3_PANLE</name>
<evidence type="ECO:0000313" key="2">
    <source>
        <dbReference type="Ensembl" id="ENSPLOP00000003673.1"/>
    </source>
</evidence>
<sequence>MVVLDEELEGFSPDELNDKLLEWQPHSRCIVINTNMMMEEVRILCLIFSSPDSGKQQMMYAGSKNKLVPTAELPTVFEIRNTEEWLHEKLGFFH</sequence>
<dbReference type="GO" id="GO:0030864">
    <property type="term" value="C:cortical actin cytoskeleton"/>
    <property type="evidence" value="ECO:0007669"/>
    <property type="project" value="TreeGrafter"/>
</dbReference>
<dbReference type="InterPro" id="IPR029006">
    <property type="entry name" value="ADF-H/Gelsolin-like_dom_sf"/>
</dbReference>
<evidence type="ECO:0000313" key="3">
    <source>
        <dbReference type="Proteomes" id="UP000694399"/>
    </source>
</evidence>
<evidence type="ECO:0000256" key="1">
    <source>
        <dbReference type="ARBA" id="ARBA00022990"/>
    </source>
</evidence>
<dbReference type="GO" id="GO:0003779">
    <property type="term" value="F:actin binding"/>
    <property type="evidence" value="ECO:0007669"/>
    <property type="project" value="InterPro"/>
</dbReference>
<organism evidence="2 3">
    <name type="scientific">Panthera leo</name>
    <name type="common">Lion</name>
    <dbReference type="NCBI Taxonomy" id="9689"/>
    <lineage>
        <taxon>Eukaryota</taxon>
        <taxon>Metazoa</taxon>
        <taxon>Chordata</taxon>
        <taxon>Craniata</taxon>
        <taxon>Vertebrata</taxon>
        <taxon>Euteleostomi</taxon>
        <taxon>Mammalia</taxon>
        <taxon>Eutheria</taxon>
        <taxon>Laurasiatheria</taxon>
        <taxon>Carnivora</taxon>
        <taxon>Feliformia</taxon>
        <taxon>Felidae</taxon>
        <taxon>Pantherinae</taxon>
        <taxon>Panthera</taxon>
    </lineage>
</organism>
<protein>
    <submittedName>
        <fullName evidence="2">Uncharacterized protein</fullName>
    </submittedName>
</protein>
<dbReference type="InterPro" id="IPR011171">
    <property type="entry name" value="GMF"/>
</dbReference>
<dbReference type="GO" id="GO:0071933">
    <property type="term" value="F:Arp2/3 complex binding"/>
    <property type="evidence" value="ECO:0007669"/>
    <property type="project" value="InterPro"/>
</dbReference>
<dbReference type="Proteomes" id="UP000694399">
    <property type="component" value="Chromosome C1"/>
</dbReference>
<dbReference type="PANTHER" id="PTHR11249:SF3">
    <property type="entry name" value="GLIA MATURATION FACTOR BETA"/>
    <property type="match status" value="1"/>
</dbReference>